<comment type="catalytic activity">
    <reaction evidence="4">
        <text>holo-[ACP] + malonyl-CoA = malonyl-[ACP] + CoA</text>
        <dbReference type="Rhea" id="RHEA:41792"/>
        <dbReference type="Rhea" id="RHEA-COMP:9623"/>
        <dbReference type="Rhea" id="RHEA-COMP:9685"/>
        <dbReference type="ChEBI" id="CHEBI:57287"/>
        <dbReference type="ChEBI" id="CHEBI:57384"/>
        <dbReference type="ChEBI" id="CHEBI:64479"/>
        <dbReference type="ChEBI" id="CHEBI:78449"/>
        <dbReference type="EC" id="2.3.1.39"/>
    </reaction>
</comment>
<dbReference type="PANTHER" id="PTHR42681">
    <property type="entry name" value="MALONYL-COA-ACYL CARRIER PROTEIN TRANSACYLASE, MITOCHONDRIAL"/>
    <property type="match status" value="1"/>
</dbReference>
<organism evidence="6 7">
    <name type="scientific">Yinghuangia aomiensis</name>
    <dbReference type="NCBI Taxonomy" id="676205"/>
    <lineage>
        <taxon>Bacteria</taxon>
        <taxon>Bacillati</taxon>
        <taxon>Actinomycetota</taxon>
        <taxon>Actinomycetes</taxon>
        <taxon>Kitasatosporales</taxon>
        <taxon>Streptomycetaceae</taxon>
        <taxon>Yinghuangia</taxon>
    </lineage>
</organism>
<gene>
    <name evidence="6" type="ORF">GCM10023205_02460</name>
</gene>
<dbReference type="InterPro" id="IPR011053">
    <property type="entry name" value="Single_hybrid_motif"/>
</dbReference>
<evidence type="ECO:0000256" key="1">
    <source>
        <dbReference type="ARBA" id="ARBA00013258"/>
    </source>
</evidence>
<dbReference type="InterPro" id="IPR050858">
    <property type="entry name" value="Mal-CoA-ACP_Trans/PKS_FabD"/>
</dbReference>
<dbReference type="Gene3D" id="2.40.50.100">
    <property type="match status" value="1"/>
</dbReference>
<proteinExistence type="predicted"/>
<evidence type="ECO:0000256" key="2">
    <source>
        <dbReference type="ARBA" id="ARBA00022679"/>
    </source>
</evidence>
<keyword evidence="7" id="KW-1185">Reference proteome</keyword>
<name>A0ABP9GK39_9ACTN</name>
<dbReference type="EC" id="2.3.1.39" evidence="1"/>
<dbReference type="InterPro" id="IPR014043">
    <property type="entry name" value="Acyl_transferase_dom"/>
</dbReference>
<dbReference type="SUPFAM" id="SSF52151">
    <property type="entry name" value="FabD/lysophospholipase-like"/>
    <property type="match status" value="1"/>
</dbReference>
<dbReference type="InterPro" id="IPR016035">
    <property type="entry name" value="Acyl_Trfase/lysoPLipase"/>
</dbReference>
<dbReference type="SUPFAM" id="SSF51230">
    <property type="entry name" value="Single hybrid motif"/>
    <property type="match status" value="1"/>
</dbReference>
<accession>A0ABP9GK39</accession>
<keyword evidence="3" id="KW-0012">Acyltransferase</keyword>
<evidence type="ECO:0000313" key="6">
    <source>
        <dbReference type="EMBL" id="GAA4946223.1"/>
    </source>
</evidence>
<dbReference type="Proteomes" id="UP001500466">
    <property type="component" value="Unassembled WGS sequence"/>
</dbReference>
<reference evidence="7" key="1">
    <citation type="journal article" date="2019" name="Int. J. Syst. Evol. Microbiol.">
        <title>The Global Catalogue of Microorganisms (GCM) 10K type strain sequencing project: providing services to taxonomists for standard genome sequencing and annotation.</title>
        <authorList>
            <consortium name="The Broad Institute Genomics Platform"/>
            <consortium name="The Broad Institute Genome Sequencing Center for Infectious Disease"/>
            <person name="Wu L."/>
            <person name="Ma J."/>
        </authorList>
    </citation>
    <scope>NUCLEOTIDE SEQUENCE [LARGE SCALE GENOMIC DNA]</scope>
    <source>
        <strain evidence="7">JCM 17986</strain>
    </source>
</reference>
<evidence type="ECO:0000313" key="7">
    <source>
        <dbReference type="Proteomes" id="UP001500466"/>
    </source>
</evidence>
<dbReference type="CDD" id="cd06850">
    <property type="entry name" value="biotinyl_domain"/>
    <property type="match status" value="1"/>
</dbReference>
<dbReference type="SMART" id="SM00827">
    <property type="entry name" value="PKS_AT"/>
    <property type="match status" value="1"/>
</dbReference>
<dbReference type="Pfam" id="PF00364">
    <property type="entry name" value="Biotin_lipoyl"/>
    <property type="match status" value="1"/>
</dbReference>
<dbReference type="PANTHER" id="PTHR42681:SF1">
    <property type="entry name" value="MALONYL-COA-ACYL CARRIER PROTEIN TRANSACYLASE, MITOCHONDRIAL"/>
    <property type="match status" value="1"/>
</dbReference>
<evidence type="ECO:0000256" key="4">
    <source>
        <dbReference type="ARBA" id="ARBA00048462"/>
    </source>
</evidence>
<feature type="domain" description="Malonyl-CoA:ACP transacylase (MAT)" evidence="5">
    <location>
        <begin position="5"/>
        <end position="307"/>
    </location>
</feature>
<sequence length="393" mass="40717">MLVLVAPGQGAQTPGFLTPWLDVPGVADRLTWWSAVTGLDLIHYGTKADAETIRDTAIAQPLLVASGLVAALALFPHPSDAYRVVGGAAGHSVGELTAAAGTGVITAESAMVLVRERGKAMAAAAAVTETGMSAVLGGDADAVVAKITEHGLTPANMNGAGQIVAAGTLPQLEAFAADPPEKARVRPLAVAGAFHTHHMAPAVDRLAELVPGVTVRDPRTPYISNTDGAVLHDGREIVKRLVSQVSHPVRWDLCMETMRDLGVTAIIEVPPAGTLTGLAKRALPGVETLALKTPDDLDAARALVEKHGTPSEFDASPTWRLVVAPFKGIVKQSAVRAGDTLAPGTEVAVVESHRDRQPVTVPHGGTVVEWLVEDGDPVAPGMPLLRIHPQGAV</sequence>
<evidence type="ECO:0000256" key="3">
    <source>
        <dbReference type="ARBA" id="ARBA00023315"/>
    </source>
</evidence>
<comment type="caution">
    <text evidence="6">The sequence shown here is derived from an EMBL/GenBank/DDBJ whole genome shotgun (WGS) entry which is preliminary data.</text>
</comment>
<dbReference type="Gene3D" id="3.30.70.250">
    <property type="entry name" value="Malonyl-CoA ACP transacylase, ACP-binding"/>
    <property type="match status" value="1"/>
</dbReference>
<protein>
    <recommendedName>
        <fullName evidence="1">[acyl-carrier-protein] S-malonyltransferase</fullName>
        <ecNumber evidence="1">2.3.1.39</ecNumber>
    </recommendedName>
</protein>
<dbReference type="InterPro" id="IPR001227">
    <property type="entry name" value="Ac_transferase_dom_sf"/>
</dbReference>
<evidence type="ECO:0000259" key="5">
    <source>
        <dbReference type="SMART" id="SM00827"/>
    </source>
</evidence>
<keyword evidence="2" id="KW-0808">Transferase</keyword>
<dbReference type="Gene3D" id="3.40.366.10">
    <property type="entry name" value="Malonyl-Coenzyme A Acyl Carrier Protein, domain 2"/>
    <property type="match status" value="1"/>
</dbReference>
<dbReference type="InterPro" id="IPR000089">
    <property type="entry name" value="Biotin_lipoyl"/>
</dbReference>
<dbReference type="Pfam" id="PF00698">
    <property type="entry name" value="Acyl_transf_1"/>
    <property type="match status" value="1"/>
</dbReference>
<dbReference type="InterPro" id="IPR016036">
    <property type="entry name" value="Malonyl_transacylase_ACP-bd"/>
</dbReference>
<dbReference type="EMBL" id="BAABHS010000001">
    <property type="protein sequence ID" value="GAA4946223.1"/>
    <property type="molecule type" value="Genomic_DNA"/>
</dbReference>
<dbReference type="SUPFAM" id="SSF55048">
    <property type="entry name" value="Probable ACP-binding domain of malonyl-CoA ACP transacylase"/>
    <property type="match status" value="1"/>
</dbReference>